<evidence type="ECO:0000313" key="4">
    <source>
        <dbReference type="Proteomes" id="UP000076727"/>
    </source>
</evidence>
<feature type="region of interest" description="Disordered" evidence="1">
    <location>
        <begin position="29"/>
        <end position="76"/>
    </location>
</feature>
<dbReference type="AlphaFoldDB" id="A0A165R7I5"/>
<sequence length="108" mass="11207">MKFTSAIAAFFSVAALLCAVSAAPVAGDNELARRTSPGGGSYTGYFDPAEDANVDNNELSRRTSPGGGNYAGYFDPAEDTTAEGLYRRTSPGGRSYTGYFGGFPADTP</sequence>
<dbReference type="EMBL" id="KV429051">
    <property type="protein sequence ID" value="KZT70406.1"/>
    <property type="molecule type" value="Genomic_DNA"/>
</dbReference>
<name>A0A165R7I5_9APHY</name>
<evidence type="ECO:0000256" key="2">
    <source>
        <dbReference type="SAM" id="SignalP"/>
    </source>
</evidence>
<feature type="chain" id="PRO_5007865555" evidence="2">
    <location>
        <begin position="23"/>
        <end position="108"/>
    </location>
</feature>
<gene>
    <name evidence="3" type="ORF">DAEQUDRAFT_764585</name>
</gene>
<keyword evidence="4" id="KW-1185">Reference proteome</keyword>
<dbReference type="OrthoDB" id="10487428at2759"/>
<evidence type="ECO:0000256" key="1">
    <source>
        <dbReference type="SAM" id="MobiDB-lite"/>
    </source>
</evidence>
<protein>
    <submittedName>
        <fullName evidence="3">Uncharacterized protein</fullName>
    </submittedName>
</protein>
<dbReference type="Proteomes" id="UP000076727">
    <property type="component" value="Unassembled WGS sequence"/>
</dbReference>
<proteinExistence type="predicted"/>
<keyword evidence="2" id="KW-0732">Signal</keyword>
<accession>A0A165R7I5</accession>
<organism evidence="3 4">
    <name type="scientific">Daedalea quercina L-15889</name>
    <dbReference type="NCBI Taxonomy" id="1314783"/>
    <lineage>
        <taxon>Eukaryota</taxon>
        <taxon>Fungi</taxon>
        <taxon>Dikarya</taxon>
        <taxon>Basidiomycota</taxon>
        <taxon>Agaricomycotina</taxon>
        <taxon>Agaricomycetes</taxon>
        <taxon>Polyporales</taxon>
        <taxon>Fomitopsis</taxon>
    </lineage>
</organism>
<feature type="signal peptide" evidence="2">
    <location>
        <begin position="1"/>
        <end position="22"/>
    </location>
</feature>
<evidence type="ECO:0000313" key="3">
    <source>
        <dbReference type="EMBL" id="KZT70406.1"/>
    </source>
</evidence>
<reference evidence="3 4" key="1">
    <citation type="journal article" date="2016" name="Mol. Biol. Evol.">
        <title>Comparative Genomics of Early-Diverging Mushroom-Forming Fungi Provides Insights into the Origins of Lignocellulose Decay Capabilities.</title>
        <authorList>
            <person name="Nagy L.G."/>
            <person name="Riley R."/>
            <person name="Tritt A."/>
            <person name="Adam C."/>
            <person name="Daum C."/>
            <person name="Floudas D."/>
            <person name="Sun H."/>
            <person name="Yadav J.S."/>
            <person name="Pangilinan J."/>
            <person name="Larsson K.H."/>
            <person name="Matsuura K."/>
            <person name="Barry K."/>
            <person name="Labutti K."/>
            <person name="Kuo R."/>
            <person name="Ohm R.A."/>
            <person name="Bhattacharya S.S."/>
            <person name="Shirouzu T."/>
            <person name="Yoshinaga Y."/>
            <person name="Martin F.M."/>
            <person name="Grigoriev I.V."/>
            <person name="Hibbett D.S."/>
        </authorList>
    </citation>
    <scope>NUCLEOTIDE SEQUENCE [LARGE SCALE GENOMIC DNA]</scope>
    <source>
        <strain evidence="3 4">L-15889</strain>
    </source>
</reference>